<evidence type="ECO:0000313" key="1">
    <source>
        <dbReference type="EMBL" id="GAA4887299.1"/>
    </source>
</evidence>
<dbReference type="Proteomes" id="UP001500433">
    <property type="component" value="Unassembled WGS sequence"/>
</dbReference>
<protein>
    <submittedName>
        <fullName evidence="1">Uncharacterized protein</fullName>
    </submittedName>
</protein>
<dbReference type="RefSeq" id="WP_345272829.1">
    <property type="nucleotide sequence ID" value="NZ_BAABJH010000001.1"/>
</dbReference>
<name>A0ABP9F3H9_9FLAO</name>
<accession>A0ABP9F3H9</accession>
<proteinExistence type="predicted"/>
<sequence>MKTLQKGFRLLALILMITLASILPVPIPFYRKDNIPKFKIEQIDKKQEDNNKENIKVIS</sequence>
<comment type="caution">
    <text evidence="1">The sequence shown here is derived from an EMBL/GenBank/DDBJ whole genome shotgun (WGS) entry which is preliminary data.</text>
</comment>
<organism evidence="1 2">
    <name type="scientific">Flaviramulus aquimarinus</name>
    <dbReference type="NCBI Taxonomy" id="1170456"/>
    <lineage>
        <taxon>Bacteria</taxon>
        <taxon>Pseudomonadati</taxon>
        <taxon>Bacteroidota</taxon>
        <taxon>Flavobacteriia</taxon>
        <taxon>Flavobacteriales</taxon>
        <taxon>Flavobacteriaceae</taxon>
        <taxon>Flaviramulus</taxon>
    </lineage>
</organism>
<reference evidence="2" key="1">
    <citation type="journal article" date="2019" name="Int. J. Syst. Evol. Microbiol.">
        <title>The Global Catalogue of Microorganisms (GCM) 10K type strain sequencing project: providing services to taxonomists for standard genome sequencing and annotation.</title>
        <authorList>
            <consortium name="The Broad Institute Genomics Platform"/>
            <consortium name="The Broad Institute Genome Sequencing Center for Infectious Disease"/>
            <person name="Wu L."/>
            <person name="Ma J."/>
        </authorList>
    </citation>
    <scope>NUCLEOTIDE SEQUENCE [LARGE SCALE GENOMIC DNA]</scope>
    <source>
        <strain evidence="2">JCM 18274</strain>
    </source>
</reference>
<keyword evidence="2" id="KW-1185">Reference proteome</keyword>
<evidence type="ECO:0000313" key="2">
    <source>
        <dbReference type="Proteomes" id="UP001500433"/>
    </source>
</evidence>
<gene>
    <name evidence="1" type="ORF">GCM10023311_08800</name>
</gene>
<dbReference type="EMBL" id="BAABJH010000001">
    <property type="protein sequence ID" value="GAA4887299.1"/>
    <property type="molecule type" value="Genomic_DNA"/>
</dbReference>